<dbReference type="EMBL" id="SGXG01000001">
    <property type="protein sequence ID" value="RZS98588.1"/>
    <property type="molecule type" value="Genomic_DNA"/>
</dbReference>
<sequence length="1040" mass="118915">MKPWIKKALFILLLLPLFLIGLTAAVLAWKQEAITQKAIEAANRQFVGKLTVERSRISVLGDFPYISIDLKGVAFYENKNRDTRPFYKASDLYVGFNIWDILDGNYKVKSIRISDGHVDLVKYPNGDINILLAKGIESKESESEEILAFDLAKFKISNFSVSYEDQSDTVSYKIYIDNWKSSIRHKKEQLEVSLIADMMFDLLRHGKPTFFSEKQIRLDLGFNFNTGQQVLNLSPSSIQLEDALFTASGKVDVLEEGVELDLKFEGQKPDFNMLGAFMPKEVAKALNEYQNQGEVFFKGSVNGVLAEGSKPMILAEFGCENAFFLRSDNNLKVDDLRFFGFFTNGPERSLQTSELRIQNFNARPEQGIFQGDLIIRNFEDPYVKVKLKADLDLGFVGNFFRLEQFEGISGKVLLNMDFDELVELDASAADLAQLKQSLQSELILRDLSFSIAGYPHPIQQVNASAIMQSGKITLNRLNFKIKDSDFQVKGSLSDFPALFHRFSKPVNMQIEAKSKKIDLGQLLGGEGKTEKIHDLSFRFGFLANADELFGFDYLPKGKFRIEEFHARLENYPHTFHDFDAEVLVGDTNLEIKKFKGEIDRSDFLLTGLVENYPKWFREELKGESGIRWAIQSKELRINDLLSYNGVNYLPESWSSEVLHSLKLDGKIDLYFKNGLQSAELTLHQLSGRTQMHPLKLEQFKGKIRYEKDYLAINGFGGKMGLSEFSMDLGLNLVDSLRTKKDYFRFRAAALDLDALMGFKGFEEDTNHAEAFNVFKLPFRDMEFTADIKKLNYHNFWLEDVRAKLRTKTDHFLYIDTLGLKVANGTLGMKGYFNGRNPDKIYLHARAQANKLNLDNLLFKFENFGQDVLINENLKGHVSGNLEGKFLVYPDLTPIIDQSEAKLTLTVYDGALVNFAPFRALSDYFSDRNLNRVRFDTLSNTFELKEGALIIPRMNINSSLGFLEISGRQSLDMDMNYQIRVPLSLVTQVGFRALFGGRSREEIDPEQEDVIIFRDQNRRVRFLHINMQGRPDNYRVSLGRR</sequence>
<comment type="caution">
    <text evidence="1">The sequence shown here is derived from an EMBL/GenBank/DDBJ whole genome shotgun (WGS) entry which is preliminary data.</text>
</comment>
<name>A0A4Q7PFI9_9BACT</name>
<evidence type="ECO:0000313" key="2">
    <source>
        <dbReference type="Proteomes" id="UP000292209"/>
    </source>
</evidence>
<proteinExistence type="predicted"/>
<organism evidence="1 2">
    <name type="scientific">Cecembia calidifontis</name>
    <dbReference type="NCBI Taxonomy" id="1187080"/>
    <lineage>
        <taxon>Bacteria</taxon>
        <taxon>Pseudomonadati</taxon>
        <taxon>Bacteroidota</taxon>
        <taxon>Cytophagia</taxon>
        <taxon>Cytophagales</taxon>
        <taxon>Cyclobacteriaceae</taxon>
        <taxon>Cecembia</taxon>
    </lineage>
</organism>
<dbReference type="GO" id="GO:0005886">
    <property type="term" value="C:plasma membrane"/>
    <property type="evidence" value="ECO:0007669"/>
    <property type="project" value="TreeGrafter"/>
</dbReference>
<evidence type="ECO:0000313" key="1">
    <source>
        <dbReference type="EMBL" id="RZS98588.1"/>
    </source>
</evidence>
<protein>
    <submittedName>
        <fullName evidence="1">AsmA-like protein</fullName>
    </submittedName>
</protein>
<dbReference type="RefSeq" id="WP_130277257.1">
    <property type="nucleotide sequence ID" value="NZ_SGXG01000001.1"/>
</dbReference>
<dbReference type="AlphaFoldDB" id="A0A4Q7PFI9"/>
<dbReference type="GO" id="GO:0090313">
    <property type="term" value="P:regulation of protein targeting to membrane"/>
    <property type="evidence" value="ECO:0007669"/>
    <property type="project" value="TreeGrafter"/>
</dbReference>
<dbReference type="OrthoDB" id="1489065at2"/>
<dbReference type="PANTHER" id="PTHR30441">
    <property type="entry name" value="DUF748 DOMAIN-CONTAINING PROTEIN"/>
    <property type="match status" value="1"/>
</dbReference>
<keyword evidence="2" id="KW-1185">Reference proteome</keyword>
<dbReference type="Proteomes" id="UP000292209">
    <property type="component" value="Unassembled WGS sequence"/>
</dbReference>
<gene>
    <name evidence="1" type="ORF">BC751_4250</name>
</gene>
<reference evidence="1 2" key="1">
    <citation type="submission" date="2019-02" db="EMBL/GenBank/DDBJ databases">
        <title>Genomic Encyclopedia of Archaeal and Bacterial Type Strains, Phase II (KMG-II): from individual species to whole genera.</title>
        <authorList>
            <person name="Goeker M."/>
        </authorList>
    </citation>
    <scope>NUCLEOTIDE SEQUENCE [LARGE SCALE GENOMIC DNA]</scope>
    <source>
        <strain evidence="1 2">DSM 21411</strain>
    </source>
</reference>
<dbReference type="PANTHER" id="PTHR30441:SF8">
    <property type="entry name" value="DUF748 DOMAIN-CONTAINING PROTEIN"/>
    <property type="match status" value="1"/>
</dbReference>
<dbReference type="InterPro" id="IPR052894">
    <property type="entry name" value="AsmA-related"/>
</dbReference>
<accession>A0A4Q7PFI9</accession>